<evidence type="ECO:0000313" key="2">
    <source>
        <dbReference type="Proteomes" id="UP000288805"/>
    </source>
</evidence>
<evidence type="ECO:0000313" key="1">
    <source>
        <dbReference type="EMBL" id="RVW99156.1"/>
    </source>
</evidence>
<dbReference type="Proteomes" id="UP000288805">
    <property type="component" value="Unassembled WGS sequence"/>
</dbReference>
<proteinExistence type="predicted"/>
<dbReference type="AlphaFoldDB" id="A0A438IR21"/>
<organism evidence="1 2">
    <name type="scientific">Vitis vinifera</name>
    <name type="common">Grape</name>
    <dbReference type="NCBI Taxonomy" id="29760"/>
    <lineage>
        <taxon>Eukaryota</taxon>
        <taxon>Viridiplantae</taxon>
        <taxon>Streptophyta</taxon>
        <taxon>Embryophyta</taxon>
        <taxon>Tracheophyta</taxon>
        <taxon>Spermatophyta</taxon>
        <taxon>Magnoliopsida</taxon>
        <taxon>eudicotyledons</taxon>
        <taxon>Gunneridae</taxon>
        <taxon>Pentapetalae</taxon>
        <taxon>rosids</taxon>
        <taxon>Vitales</taxon>
        <taxon>Vitaceae</taxon>
        <taxon>Viteae</taxon>
        <taxon>Vitis</taxon>
    </lineage>
</organism>
<comment type="caution">
    <text evidence="1">The sequence shown here is derived from an EMBL/GenBank/DDBJ whole genome shotgun (WGS) entry which is preliminary data.</text>
</comment>
<gene>
    <name evidence="1" type="ORF">CK203_019097</name>
</gene>
<protein>
    <submittedName>
        <fullName evidence="1">Uncharacterized protein</fullName>
    </submittedName>
</protein>
<sequence>MLRLGSGVYDPTMRRDRETFWGELRAIQGLWNDPWYIGGDFSMTRFPSECNKEGRISMAMKRFSKITDD</sequence>
<reference evidence="1 2" key="1">
    <citation type="journal article" date="2018" name="PLoS Genet.">
        <title>Population sequencing reveals clonal diversity and ancestral inbreeding in the grapevine cultivar Chardonnay.</title>
        <authorList>
            <person name="Roach M.J."/>
            <person name="Johnson D.L."/>
            <person name="Bohlmann J."/>
            <person name="van Vuuren H.J."/>
            <person name="Jones S.J."/>
            <person name="Pretorius I.S."/>
            <person name="Schmidt S.A."/>
            <person name="Borneman A.R."/>
        </authorList>
    </citation>
    <scope>NUCLEOTIDE SEQUENCE [LARGE SCALE GENOMIC DNA]</scope>
    <source>
        <strain evidence="2">cv. Chardonnay</strain>
        <tissue evidence="1">Leaf</tissue>
    </source>
</reference>
<accession>A0A438IR21</accession>
<name>A0A438IR21_VITVI</name>
<dbReference type="EMBL" id="QGNW01000089">
    <property type="protein sequence ID" value="RVW99156.1"/>
    <property type="molecule type" value="Genomic_DNA"/>
</dbReference>